<dbReference type="PANTHER" id="PTHR10625:SF26">
    <property type="entry name" value="HISTONE DEACETYLASE DOMAIN-CONTAINING PROTEIN"/>
    <property type="match status" value="1"/>
</dbReference>
<dbReference type="Gene3D" id="3.40.800.20">
    <property type="entry name" value="Histone deacetylase domain"/>
    <property type="match status" value="1"/>
</dbReference>
<dbReference type="InterPro" id="IPR023801">
    <property type="entry name" value="His_deacetylse_dom"/>
</dbReference>
<gene>
    <name evidence="3" type="primary">hdaH</name>
    <name evidence="3" type="ORF">Pr1d_52590</name>
</gene>
<proteinExistence type="inferred from homology"/>
<dbReference type="OrthoDB" id="9808367at2"/>
<evidence type="ECO:0000313" key="3">
    <source>
        <dbReference type="EMBL" id="QEG37911.1"/>
    </source>
</evidence>
<evidence type="ECO:0000256" key="1">
    <source>
        <dbReference type="ARBA" id="ARBA00005947"/>
    </source>
</evidence>
<comment type="similarity">
    <text evidence="1">Belongs to the histone deacetylase family.</text>
</comment>
<dbReference type="KEGG" id="bgok:Pr1d_52590"/>
<accession>A0A5B9QV75</accession>
<dbReference type="InterPro" id="IPR037138">
    <property type="entry name" value="His_deacetylse_dom_sf"/>
</dbReference>
<dbReference type="InterPro" id="IPR023696">
    <property type="entry name" value="Ureohydrolase_dom_sf"/>
</dbReference>
<dbReference type="AlphaFoldDB" id="A0A5B9QV75"/>
<keyword evidence="3" id="KW-0378">Hydrolase</keyword>
<dbReference type="GO" id="GO:0040029">
    <property type="term" value="P:epigenetic regulation of gene expression"/>
    <property type="evidence" value="ECO:0007669"/>
    <property type="project" value="TreeGrafter"/>
</dbReference>
<name>A0A5B9QV75_9BACT</name>
<keyword evidence="4" id="KW-1185">Reference proteome</keyword>
<sequence length="307" mass="33515">MVLLYTSPRFLLHHTGNHPECAARLEHIVRHLEATGLKDRCTLAEWLPAENAVLGSVHEEKMIRNLEQLANTGGGRADADTVICPESFDVAKLAAGAVCDATTRVLHGEDRRALCLVRPPGHHALRETAMGFCLLNNIALAAQTALDQGVERVLIIDWDVHHGNGTQAIFYDEPRVAFFSVHRWPFYPGTGDADETGTGAGLGTTHNLPLQFGISQRDYRDAVLRDLEEFAARMRPQLVLVSAGFDAHRTDPIGSLGLEVEDFQWLTTAAVEVANTYAEGRLVSTLEGGYNPPVLAECVATHLEGLL</sequence>
<dbReference type="InterPro" id="IPR000286">
    <property type="entry name" value="HDACs"/>
</dbReference>
<feature type="domain" description="Histone deacetylase" evidence="2">
    <location>
        <begin position="18"/>
        <end position="305"/>
    </location>
</feature>
<dbReference type="RefSeq" id="WP_148076078.1">
    <property type="nucleotide sequence ID" value="NZ_CP042913.1"/>
</dbReference>
<evidence type="ECO:0000313" key="4">
    <source>
        <dbReference type="Proteomes" id="UP000323917"/>
    </source>
</evidence>
<dbReference type="PANTHER" id="PTHR10625">
    <property type="entry name" value="HISTONE DEACETYLASE HDAC1-RELATED"/>
    <property type="match status" value="1"/>
</dbReference>
<organism evidence="3 4">
    <name type="scientific">Bythopirellula goksoeyrii</name>
    <dbReference type="NCBI Taxonomy" id="1400387"/>
    <lineage>
        <taxon>Bacteria</taxon>
        <taxon>Pseudomonadati</taxon>
        <taxon>Planctomycetota</taxon>
        <taxon>Planctomycetia</taxon>
        <taxon>Pirellulales</taxon>
        <taxon>Lacipirellulaceae</taxon>
        <taxon>Bythopirellula</taxon>
    </lineage>
</organism>
<dbReference type="GO" id="GO:0004407">
    <property type="term" value="F:histone deacetylase activity"/>
    <property type="evidence" value="ECO:0007669"/>
    <property type="project" value="TreeGrafter"/>
</dbReference>
<dbReference type="GO" id="GO:0005737">
    <property type="term" value="C:cytoplasm"/>
    <property type="evidence" value="ECO:0007669"/>
    <property type="project" value="TreeGrafter"/>
</dbReference>
<dbReference type="SUPFAM" id="SSF52768">
    <property type="entry name" value="Arginase/deacetylase"/>
    <property type="match status" value="1"/>
</dbReference>
<evidence type="ECO:0000259" key="2">
    <source>
        <dbReference type="Pfam" id="PF00850"/>
    </source>
</evidence>
<dbReference type="PRINTS" id="PR01270">
    <property type="entry name" value="HDASUPER"/>
</dbReference>
<dbReference type="EC" id="3.5.1.-" evidence="3"/>
<dbReference type="EMBL" id="CP042913">
    <property type="protein sequence ID" value="QEG37911.1"/>
    <property type="molecule type" value="Genomic_DNA"/>
</dbReference>
<dbReference type="GO" id="GO:0016787">
    <property type="term" value="F:hydrolase activity"/>
    <property type="evidence" value="ECO:0007669"/>
    <property type="project" value="UniProtKB-KW"/>
</dbReference>
<dbReference type="CDD" id="cd09992">
    <property type="entry name" value="HDAC_classII"/>
    <property type="match status" value="1"/>
</dbReference>
<protein>
    <submittedName>
        <fullName evidence="3">Histone deacetylase-like amidohydrolase</fullName>
        <ecNumber evidence="3">3.5.1.-</ecNumber>
    </submittedName>
</protein>
<reference evidence="3 4" key="1">
    <citation type="submission" date="2019-08" db="EMBL/GenBank/DDBJ databases">
        <title>Deep-cultivation of Planctomycetes and their phenomic and genomic characterization uncovers novel biology.</title>
        <authorList>
            <person name="Wiegand S."/>
            <person name="Jogler M."/>
            <person name="Boedeker C."/>
            <person name="Pinto D."/>
            <person name="Vollmers J."/>
            <person name="Rivas-Marin E."/>
            <person name="Kohn T."/>
            <person name="Peeters S.H."/>
            <person name="Heuer A."/>
            <person name="Rast P."/>
            <person name="Oberbeckmann S."/>
            <person name="Bunk B."/>
            <person name="Jeske O."/>
            <person name="Meyerdierks A."/>
            <person name="Storesund J.E."/>
            <person name="Kallscheuer N."/>
            <person name="Luecker S."/>
            <person name="Lage O.M."/>
            <person name="Pohl T."/>
            <person name="Merkel B.J."/>
            <person name="Hornburger P."/>
            <person name="Mueller R.-W."/>
            <person name="Bruemmer F."/>
            <person name="Labrenz M."/>
            <person name="Spormann A.M."/>
            <person name="Op den Camp H."/>
            <person name="Overmann J."/>
            <person name="Amann R."/>
            <person name="Jetten M.S.M."/>
            <person name="Mascher T."/>
            <person name="Medema M.H."/>
            <person name="Devos D.P."/>
            <person name="Kaster A.-K."/>
            <person name="Ovreas L."/>
            <person name="Rohde M."/>
            <person name="Galperin M.Y."/>
            <person name="Jogler C."/>
        </authorList>
    </citation>
    <scope>NUCLEOTIDE SEQUENCE [LARGE SCALE GENOMIC DNA]</scope>
    <source>
        <strain evidence="3 4">Pr1d</strain>
    </source>
</reference>
<dbReference type="Pfam" id="PF00850">
    <property type="entry name" value="Hist_deacetyl"/>
    <property type="match status" value="1"/>
</dbReference>
<dbReference type="Proteomes" id="UP000323917">
    <property type="component" value="Chromosome"/>
</dbReference>